<dbReference type="InterPro" id="IPR013216">
    <property type="entry name" value="Methyltransf_11"/>
</dbReference>
<dbReference type="GO" id="GO:0032259">
    <property type="term" value="P:methylation"/>
    <property type="evidence" value="ECO:0007669"/>
    <property type="project" value="UniProtKB-KW"/>
</dbReference>
<dbReference type="EMBL" id="JACHVS010000001">
    <property type="protein sequence ID" value="MBB2993867.1"/>
    <property type="molecule type" value="Genomic_DNA"/>
</dbReference>
<dbReference type="GO" id="GO:0008757">
    <property type="term" value="F:S-adenosylmethionine-dependent methyltransferase activity"/>
    <property type="evidence" value="ECO:0007669"/>
    <property type="project" value="InterPro"/>
</dbReference>
<protein>
    <submittedName>
        <fullName evidence="3">SAM-dependent methyltransferase</fullName>
    </submittedName>
</protein>
<evidence type="ECO:0000256" key="1">
    <source>
        <dbReference type="ARBA" id="ARBA00022679"/>
    </source>
</evidence>
<dbReference type="SUPFAM" id="SSF53335">
    <property type="entry name" value="S-adenosyl-L-methionine-dependent methyltransferases"/>
    <property type="match status" value="1"/>
</dbReference>
<dbReference type="Proteomes" id="UP000523000">
    <property type="component" value="Unassembled WGS sequence"/>
</dbReference>
<dbReference type="Pfam" id="PF08241">
    <property type="entry name" value="Methyltransf_11"/>
    <property type="match status" value="1"/>
</dbReference>
<keyword evidence="3" id="KW-0489">Methyltransferase</keyword>
<organism evidence="3 4">
    <name type="scientific">Paeniglutamicibacter cryotolerans</name>
    <dbReference type="NCBI Taxonomy" id="670079"/>
    <lineage>
        <taxon>Bacteria</taxon>
        <taxon>Bacillati</taxon>
        <taxon>Actinomycetota</taxon>
        <taxon>Actinomycetes</taxon>
        <taxon>Micrococcales</taxon>
        <taxon>Micrococcaceae</taxon>
        <taxon>Paeniglutamicibacter</taxon>
    </lineage>
</organism>
<dbReference type="InterPro" id="IPR029063">
    <property type="entry name" value="SAM-dependent_MTases_sf"/>
</dbReference>
<evidence type="ECO:0000259" key="2">
    <source>
        <dbReference type="Pfam" id="PF08241"/>
    </source>
</evidence>
<evidence type="ECO:0000313" key="4">
    <source>
        <dbReference type="Proteomes" id="UP000523000"/>
    </source>
</evidence>
<comment type="caution">
    <text evidence="3">The sequence shown here is derived from an EMBL/GenBank/DDBJ whole genome shotgun (WGS) entry which is preliminary data.</text>
</comment>
<dbReference type="CDD" id="cd02440">
    <property type="entry name" value="AdoMet_MTases"/>
    <property type="match status" value="1"/>
</dbReference>
<sequence length="271" mass="28445">MGDHEQAINRYTTGTLRERLFAAVRAQGRDPGALSPGDLEEADQFHSGGTAATMDLIRATGIGPGTRVLDVGSGIGGAARAFAAHGAYVTAVDLTEEFVELARELNHASGLGESITSLCAAGEDTGLEPGSFDVATLLHVGMNLEDKASVFAEVHRLLAPGGVFGVYDLMGSNDLHYPQPWANEAAGSFVDTVSGYRKLLAESGFEVEREQDMSAPALAAMAAQGRTQREHPMPLGMPIILGSDPVDRIGNVMAAMDAGTLAPMLLVARRR</sequence>
<reference evidence="3 4" key="1">
    <citation type="submission" date="2020-08" db="EMBL/GenBank/DDBJ databases">
        <title>Sequencing the genomes of 1000 actinobacteria strains.</title>
        <authorList>
            <person name="Klenk H.-P."/>
        </authorList>
    </citation>
    <scope>NUCLEOTIDE SEQUENCE [LARGE SCALE GENOMIC DNA]</scope>
    <source>
        <strain evidence="3 4">DSM 22826</strain>
    </source>
</reference>
<dbReference type="PANTHER" id="PTHR44068">
    <property type="entry name" value="ZGC:194242"/>
    <property type="match status" value="1"/>
</dbReference>
<proteinExistence type="predicted"/>
<dbReference type="InterPro" id="IPR050447">
    <property type="entry name" value="Erg6_SMT_methyltransf"/>
</dbReference>
<dbReference type="RefSeq" id="WP_183509218.1">
    <property type="nucleotide sequence ID" value="NZ_BAABGK010000010.1"/>
</dbReference>
<evidence type="ECO:0000313" key="3">
    <source>
        <dbReference type="EMBL" id="MBB2993867.1"/>
    </source>
</evidence>
<dbReference type="Gene3D" id="3.40.50.150">
    <property type="entry name" value="Vaccinia Virus protein VP39"/>
    <property type="match status" value="1"/>
</dbReference>
<gene>
    <name evidence="3" type="ORF">E9229_000058</name>
</gene>
<name>A0A839QE47_9MICC</name>
<dbReference type="PANTHER" id="PTHR44068:SF11">
    <property type="entry name" value="GERANYL DIPHOSPHATE 2-C-METHYLTRANSFERASE"/>
    <property type="match status" value="1"/>
</dbReference>
<keyword evidence="4" id="KW-1185">Reference proteome</keyword>
<feature type="domain" description="Methyltransferase type 11" evidence="2">
    <location>
        <begin position="69"/>
        <end position="164"/>
    </location>
</feature>
<keyword evidence="1 3" id="KW-0808">Transferase</keyword>
<accession>A0A839QE47</accession>
<dbReference type="AlphaFoldDB" id="A0A839QE47"/>